<accession>A0A7S1KLV4</accession>
<proteinExistence type="predicted"/>
<gene>
    <name evidence="3" type="ORF">PCOS0759_LOCUS1354</name>
</gene>
<feature type="compositionally biased region" description="Polar residues" evidence="1">
    <location>
        <begin position="1"/>
        <end position="12"/>
    </location>
</feature>
<evidence type="ECO:0000259" key="2">
    <source>
        <dbReference type="Pfam" id="PF13499"/>
    </source>
</evidence>
<reference evidence="3" key="1">
    <citation type="submission" date="2021-01" db="EMBL/GenBank/DDBJ databases">
        <authorList>
            <person name="Corre E."/>
            <person name="Pelletier E."/>
            <person name="Niang G."/>
            <person name="Scheremetjew M."/>
            <person name="Finn R."/>
            <person name="Kale V."/>
            <person name="Holt S."/>
            <person name="Cochrane G."/>
            <person name="Meng A."/>
            <person name="Brown T."/>
            <person name="Cohen L."/>
        </authorList>
    </citation>
    <scope>NUCLEOTIDE SEQUENCE</scope>
    <source>
        <strain evidence="3">WS</strain>
    </source>
</reference>
<name>A0A7S1KLV4_9EUKA</name>
<sequence>MGNTNTTASSMESKVIHVKPSKTNGISPSNLTRSKKRKCHSVSIGLHKKHRRISRTIKNLQRFSQSKVTQVETKKKRANTSDTPTNYLVLRQAFNLFSGGKAVITVNDLLQFFEQFGHDCVSYEEVREMTHKAVNEYEITFDDFRRIITSEELPGMTQHSAGIREEPKTVASLDRHAEIEQRKLNYGIYKPQFAKTFTGKPRTQSIDVLDFLVPKYGKGVSGQSQSTKDQDRRLFLKSFSTSGHLNTLEQQFRSLRKAFDALDHHKQGYLDYFDLLQVVNTVTPTKPKQIRQLFSLLGKTQNDKLFFEDFVHLYDLCR</sequence>
<organism evidence="3">
    <name type="scientific">Percolomonas cosmopolitus</name>
    <dbReference type="NCBI Taxonomy" id="63605"/>
    <lineage>
        <taxon>Eukaryota</taxon>
        <taxon>Discoba</taxon>
        <taxon>Heterolobosea</taxon>
        <taxon>Tetramitia</taxon>
        <taxon>Eutetramitia</taxon>
        <taxon>Percolomonadidae</taxon>
        <taxon>Percolomonas</taxon>
    </lineage>
</organism>
<evidence type="ECO:0000256" key="1">
    <source>
        <dbReference type="SAM" id="MobiDB-lite"/>
    </source>
</evidence>
<dbReference type="Gene3D" id="1.10.238.10">
    <property type="entry name" value="EF-hand"/>
    <property type="match status" value="2"/>
</dbReference>
<feature type="region of interest" description="Disordered" evidence="1">
    <location>
        <begin position="1"/>
        <end position="37"/>
    </location>
</feature>
<dbReference type="InterPro" id="IPR011992">
    <property type="entry name" value="EF-hand-dom_pair"/>
</dbReference>
<dbReference type="AlphaFoldDB" id="A0A7S1KLV4"/>
<dbReference type="Pfam" id="PF13499">
    <property type="entry name" value="EF-hand_7"/>
    <property type="match status" value="1"/>
</dbReference>
<evidence type="ECO:0000313" key="3">
    <source>
        <dbReference type="EMBL" id="CAD9078122.1"/>
    </source>
</evidence>
<feature type="domain" description="EF-hand" evidence="2">
    <location>
        <begin position="253"/>
        <end position="314"/>
    </location>
</feature>
<dbReference type="SUPFAM" id="SSF47473">
    <property type="entry name" value="EF-hand"/>
    <property type="match status" value="1"/>
</dbReference>
<dbReference type="EMBL" id="HBGD01001629">
    <property type="protein sequence ID" value="CAD9078122.1"/>
    <property type="molecule type" value="Transcribed_RNA"/>
</dbReference>
<dbReference type="InterPro" id="IPR002048">
    <property type="entry name" value="EF_hand_dom"/>
</dbReference>
<feature type="compositionally biased region" description="Polar residues" evidence="1">
    <location>
        <begin position="21"/>
        <end position="32"/>
    </location>
</feature>
<protein>
    <recommendedName>
        <fullName evidence="2">EF-hand domain-containing protein</fullName>
    </recommendedName>
</protein>
<dbReference type="GO" id="GO:0005509">
    <property type="term" value="F:calcium ion binding"/>
    <property type="evidence" value="ECO:0007669"/>
    <property type="project" value="InterPro"/>
</dbReference>